<proteinExistence type="predicted"/>
<gene>
    <name evidence="2" type="ORF">QGM71_02770</name>
</gene>
<dbReference type="Proteomes" id="UP001335737">
    <property type="component" value="Unassembled WGS sequence"/>
</dbReference>
<keyword evidence="3" id="KW-1185">Reference proteome</keyword>
<feature type="transmembrane region" description="Helical" evidence="1">
    <location>
        <begin position="33"/>
        <end position="57"/>
    </location>
</feature>
<dbReference type="EMBL" id="JARZFX010000001">
    <property type="protein sequence ID" value="MEC5422413.1"/>
    <property type="molecule type" value="Genomic_DNA"/>
</dbReference>
<keyword evidence="1" id="KW-0812">Transmembrane</keyword>
<name>A0ABU6KAR0_9BACI</name>
<protein>
    <submittedName>
        <fullName evidence="2">Uncharacterized protein</fullName>
    </submittedName>
</protein>
<sequence length="59" mass="6409">MIVLGFGIVGTTLVTLAYLETKGKLSINTTVLYIILGLIAVLVGWWGIDVILETFLLKT</sequence>
<keyword evidence="1" id="KW-1133">Transmembrane helix</keyword>
<reference evidence="2 3" key="1">
    <citation type="journal article" date="2024" name="Int. J. Syst. Evol. Microbiol.">
        <title>Virgibacillus tibetensis sp. nov., isolated from salt lake on the Tibetan Plateau of China.</title>
        <authorList>
            <person name="Phurbu D."/>
            <person name="Liu Z.-X."/>
            <person name="Wang R."/>
            <person name="Zheng Y.-Y."/>
            <person name="Liu H.-C."/>
            <person name="Zhou Y.-G."/>
            <person name="Yu Y.-J."/>
            <person name="Li A.-H."/>
        </authorList>
    </citation>
    <scope>NUCLEOTIDE SEQUENCE [LARGE SCALE GENOMIC DNA]</scope>
    <source>
        <strain evidence="2 3">C22-A2</strain>
    </source>
</reference>
<evidence type="ECO:0000313" key="3">
    <source>
        <dbReference type="Proteomes" id="UP001335737"/>
    </source>
</evidence>
<keyword evidence="1" id="KW-0472">Membrane</keyword>
<evidence type="ECO:0000313" key="2">
    <source>
        <dbReference type="EMBL" id="MEC5422413.1"/>
    </source>
</evidence>
<accession>A0ABU6KAR0</accession>
<organism evidence="2 3">
    <name type="scientific">Virgibacillus tibetensis</name>
    <dbReference type="NCBI Taxonomy" id="3042313"/>
    <lineage>
        <taxon>Bacteria</taxon>
        <taxon>Bacillati</taxon>
        <taxon>Bacillota</taxon>
        <taxon>Bacilli</taxon>
        <taxon>Bacillales</taxon>
        <taxon>Bacillaceae</taxon>
        <taxon>Virgibacillus</taxon>
    </lineage>
</organism>
<dbReference type="RefSeq" id="WP_327605976.1">
    <property type="nucleotide sequence ID" value="NZ_JARZFX010000001.1"/>
</dbReference>
<evidence type="ECO:0000256" key="1">
    <source>
        <dbReference type="SAM" id="Phobius"/>
    </source>
</evidence>
<comment type="caution">
    <text evidence="2">The sequence shown here is derived from an EMBL/GenBank/DDBJ whole genome shotgun (WGS) entry which is preliminary data.</text>
</comment>